<name>A0A7W7WSF6_9ACTN</name>
<organism evidence="1 2">
    <name type="scientific">Micromonospora polyrhachis</name>
    <dbReference type="NCBI Taxonomy" id="1282883"/>
    <lineage>
        <taxon>Bacteria</taxon>
        <taxon>Bacillati</taxon>
        <taxon>Actinomycetota</taxon>
        <taxon>Actinomycetes</taxon>
        <taxon>Micromonosporales</taxon>
        <taxon>Micromonosporaceae</taxon>
        <taxon>Micromonospora</taxon>
    </lineage>
</organism>
<comment type="caution">
    <text evidence="1">The sequence shown here is derived from an EMBL/GenBank/DDBJ whole genome shotgun (WGS) entry which is preliminary data.</text>
</comment>
<evidence type="ECO:0000313" key="1">
    <source>
        <dbReference type="EMBL" id="MBB4961353.1"/>
    </source>
</evidence>
<accession>A0A7W7WSF6</accession>
<evidence type="ECO:0000313" key="2">
    <source>
        <dbReference type="Proteomes" id="UP000578819"/>
    </source>
</evidence>
<protein>
    <submittedName>
        <fullName evidence="1">Uncharacterized protein</fullName>
    </submittedName>
</protein>
<proteinExistence type="predicted"/>
<keyword evidence="2" id="KW-1185">Reference proteome</keyword>
<dbReference type="EMBL" id="JACHJW010000001">
    <property type="protein sequence ID" value="MBB4961353.1"/>
    <property type="molecule type" value="Genomic_DNA"/>
</dbReference>
<sequence>MNTVEPGSTIDLAAISRAVTAVAIGVAHTIERAMAGETAGRTAQDNAWAAVCADRDRAHQREEVRRMVAALTVPKADELTGRRNESATRKLVS</sequence>
<dbReference type="AlphaFoldDB" id="A0A7W7WSF6"/>
<reference evidence="1 2" key="1">
    <citation type="submission" date="2020-08" db="EMBL/GenBank/DDBJ databases">
        <title>Sequencing the genomes of 1000 actinobacteria strains.</title>
        <authorList>
            <person name="Klenk H.-P."/>
        </authorList>
    </citation>
    <scope>NUCLEOTIDE SEQUENCE [LARGE SCALE GENOMIC DNA]</scope>
    <source>
        <strain evidence="1 2">DSM 45886</strain>
    </source>
</reference>
<gene>
    <name evidence="1" type="ORF">FHR38_005086</name>
</gene>
<dbReference type="Proteomes" id="UP000578819">
    <property type="component" value="Unassembled WGS sequence"/>
</dbReference>
<dbReference type="RefSeq" id="WP_184536959.1">
    <property type="nucleotide sequence ID" value="NZ_JACHJW010000001.1"/>
</dbReference>